<accession>A0ABQ7H775</accession>
<feature type="non-terminal residue" evidence="1">
    <location>
        <position position="1"/>
    </location>
</feature>
<dbReference type="EMBL" id="MU069457">
    <property type="protein sequence ID" value="KAF5842701.1"/>
    <property type="molecule type" value="Genomic_DNA"/>
</dbReference>
<feature type="non-terminal residue" evidence="1">
    <location>
        <position position="82"/>
    </location>
</feature>
<comment type="caution">
    <text evidence="1">The sequence shown here is derived from an EMBL/GenBank/DDBJ whole genome shotgun (WGS) entry which is preliminary data.</text>
</comment>
<evidence type="ECO:0000313" key="2">
    <source>
        <dbReference type="Proteomes" id="UP000815325"/>
    </source>
</evidence>
<proteinExistence type="predicted"/>
<protein>
    <submittedName>
        <fullName evidence="1">Uncharacterized protein</fullName>
    </submittedName>
</protein>
<evidence type="ECO:0000313" key="1">
    <source>
        <dbReference type="EMBL" id="KAF5842701.1"/>
    </source>
</evidence>
<keyword evidence="2" id="KW-1185">Reference proteome</keyword>
<name>A0ABQ7H775_DUNSA</name>
<reference evidence="1" key="1">
    <citation type="submission" date="2017-08" db="EMBL/GenBank/DDBJ databases">
        <authorList>
            <person name="Polle J.E."/>
            <person name="Barry K."/>
            <person name="Cushman J."/>
            <person name="Schmutz J."/>
            <person name="Tran D."/>
            <person name="Hathwaick L.T."/>
            <person name="Yim W.C."/>
            <person name="Jenkins J."/>
            <person name="Mckie-Krisberg Z.M."/>
            <person name="Prochnik S."/>
            <person name="Lindquist E."/>
            <person name="Dockter R.B."/>
            <person name="Adam C."/>
            <person name="Molina H."/>
            <person name="Bunkerborg J."/>
            <person name="Jin E."/>
            <person name="Buchheim M."/>
            <person name="Magnuson J."/>
        </authorList>
    </citation>
    <scope>NUCLEOTIDE SEQUENCE</scope>
    <source>
        <strain evidence="1">CCAP 19/18</strain>
    </source>
</reference>
<organism evidence="1 2">
    <name type="scientific">Dunaliella salina</name>
    <name type="common">Green alga</name>
    <name type="synonym">Protococcus salinus</name>
    <dbReference type="NCBI Taxonomy" id="3046"/>
    <lineage>
        <taxon>Eukaryota</taxon>
        <taxon>Viridiplantae</taxon>
        <taxon>Chlorophyta</taxon>
        <taxon>core chlorophytes</taxon>
        <taxon>Chlorophyceae</taxon>
        <taxon>CS clade</taxon>
        <taxon>Chlamydomonadales</taxon>
        <taxon>Dunaliellaceae</taxon>
        <taxon>Dunaliella</taxon>
    </lineage>
</organism>
<gene>
    <name evidence="1" type="ORF">DUNSADRAFT_5777</name>
</gene>
<sequence length="82" mass="8852">GWALPRNFHICKGRTRAFAVLCGVPHLDHSALSQSCSTRCSIPPSCGRCKPCSHDGVPYVTRLLPGCLHGTHAVSYAVPHCR</sequence>
<dbReference type="Proteomes" id="UP000815325">
    <property type="component" value="Unassembled WGS sequence"/>
</dbReference>